<evidence type="ECO:0000259" key="2">
    <source>
        <dbReference type="Pfam" id="PF20474"/>
    </source>
</evidence>
<evidence type="ECO:0000256" key="1">
    <source>
        <dbReference type="SAM" id="MobiDB-lite"/>
    </source>
</evidence>
<accession>A0A8X7R4K2</accession>
<gene>
    <name evidence="3" type="ORF">Bca52824_052841</name>
</gene>
<dbReference type="EMBL" id="JAAMPC010000011">
    <property type="protein sequence ID" value="KAG2281621.1"/>
    <property type="molecule type" value="Genomic_DNA"/>
</dbReference>
<proteinExistence type="predicted"/>
<dbReference type="GO" id="GO:0006357">
    <property type="term" value="P:regulation of transcription by RNA polymerase II"/>
    <property type="evidence" value="ECO:0007669"/>
    <property type="project" value="TreeGrafter"/>
</dbReference>
<dbReference type="PANTHER" id="PTHR13526">
    <property type="entry name" value="TRANSCRIPTION FACTOR SPT20 HOMOLOG"/>
    <property type="match status" value="1"/>
</dbReference>
<dbReference type="InterPro" id="IPR046467">
    <property type="entry name" value="PHL_dom"/>
</dbReference>
<dbReference type="GO" id="GO:0000124">
    <property type="term" value="C:SAGA complex"/>
    <property type="evidence" value="ECO:0007669"/>
    <property type="project" value="InterPro"/>
</dbReference>
<dbReference type="InterPro" id="IPR021950">
    <property type="entry name" value="Spt20"/>
</dbReference>
<dbReference type="GO" id="GO:0003712">
    <property type="term" value="F:transcription coregulator activity"/>
    <property type="evidence" value="ECO:0007669"/>
    <property type="project" value="InterPro"/>
</dbReference>
<dbReference type="AlphaFoldDB" id="A0A8X7R4K2"/>
<dbReference type="Pfam" id="PF20474">
    <property type="entry name" value="PHL"/>
    <property type="match status" value="1"/>
</dbReference>
<protein>
    <recommendedName>
        <fullName evidence="2">PHL domain-containing protein</fullName>
    </recommendedName>
</protein>
<organism evidence="3 4">
    <name type="scientific">Brassica carinata</name>
    <name type="common">Ethiopian mustard</name>
    <name type="synonym">Abyssinian cabbage</name>
    <dbReference type="NCBI Taxonomy" id="52824"/>
    <lineage>
        <taxon>Eukaryota</taxon>
        <taxon>Viridiplantae</taxon>
        <taxon>Streptophyta</taxon>
        <taxon>Embryophyta</taxon>
        <taxon>Tracheophyta</taxon>
        <taxon>Spermatophyta</taxon>
        <taxon>Magnoliopsida</taxon>
        <taxon>eudicotyledons</taxon>
        <taxon>Gunneridae</taxon>
        <taxon>Pentapetalae</taxon>
        <taxon>rosids</taxon>
        <taxon>malvids</taxon>
        <taxon>Brassicales</taxon>
        <taxon>Brassicaceae</taxon>
        <taxon>Brassiceae</taxon>
        <taxon>Brassica</taxon>
    </lineage>
</organism>
<feature type="domain" description="PHL" evidence="2">
    <location>
        <begin position="267"/>
        <end position="386"/>
    </location>
</feature>
<dbReference type="OrthoDB" id="1932706at2759"/>
<reference evidence="3 4" key="1">
    <citation type="submission" date="2020-02" db="EMBL/GenBank/DDBJ databases">
        <authorList>
            <person name="Ma Q."/>
            <person name="Huang Y."/>
            <person name="Song X."/>
            <person name="Pei D."/>
        </authorList>
    </citation>
    <scope>NUCLEOTIDE SEQUENCE [LARGE SCALE GENOMIC DNA]</scope>
    <source>
        <strain evidence="3">Sxm20200214</strain>
        <tissue evidence="3">Leaf</tissue>
    </source>
</reference>
<evidence type="ECO:0000313" key="4">
    <source>
        <dbReference type="Proteomes" id="UP000886595"/>
    </source>
</evidence>
<dbReference type="Proteomes" id="UP000886595">
    <property type="component" value="Unassembled WGS sequence"/>
</dbReference>
<dbReference type="PANTHER" id="PTHR13526:SF8">
    <property type="entry name" value="TRANSCRIPTION FACTOR SPT20 HOMOLOG"/>
    <property type="match status" value="1"/>
</dbReference>
<name>A0A8X7R4K2_BRACI</name>
<evidence type="ECO:0000313" key="3">
    <source>
        <dbReference type="EMBL" id="KAG2281621.1"/>
    </source>
</evidence>
<comment type="caution">
    <text evidence="3">The sequence shown here is derived from an EMBL/GenBank/DDBJ whole genome shotgun (WGS) entry which is preliminary data.</text>
</comment>
<keyword evidence="4" id="KW-1185">Reference proteome</keyword>
<sequence length="601" mass="67123">MEKEIDANDRSECHVSEQELWEKEIRHCKMRQLPHCLWYHLSNKGTWELETLETCKIKDQILPTSLELPGGLDALPYGSDIMNPGASFQRKRQSQEGPESSMPGSIRTRVSHIGPHGVPQQQLGQRFDGIQGTDTNWKNALLQPDILGRSSQYPNPRANALYFKEEPFDTGKIDGQKIEKDLRKEEQFSRRISAQSPVYHPVLNHSPLHRSLSVVSSPNDAMQQRQHQMVAKRRTNSHPMTQAINTVGSPVSVNTVSANAVGPAMGNQTVGDHAILDRFSKIERVAASMNTCKTRVVNFLRMERVMQGNVPAAVPKIVTRLVMSEKPIDGTVAWYQGEIDDSDGFPSEDHMLALPNTHIADLLAAQFKALMVREGYRIDEHIQEKPSRGYWSKQQPTELRWVFQEATLQMICNNMEMELLDKRPVRHRNRECWKTVVCVSMPMQPQQHDPQQSPLLSSQIQQRNQQSMFTQQQHPQMQRCIDDVAYKSSISDQLDEPELWHAAGWGMGMGSMGNSIAALGAFGNQMNMAGRGLGGTGITSSMSLPGINNMGQNPMNHPASNLNVISQQLRSGALTPQQSAAVLTNLRLANRGGVMGAPLPG</sequence>
<feature type="region of interest" description="Disordered" evidence="1">
    <location>
        <begin position="79"/>
        <end position="123"/>
    </location>
</feature>